<proteinExistence type="predicted"/>
<feature type="compositionally biased region" description="Basic and acidic residues" evidence="1">
    <location>
        <begin position="9"/>
        <end position="47"/>
    </location>
</feature>
<sequence length="47" mass="5499">MKQPVRGADLTRKEKLDKVRGEKFFEDPNKGPAKKDSNRNDWNDPQN</sequence>
<evidence type="ECO:0000256" key="1">
    <source>
        <dbReference type="SAM" id="MobiDB-lite"/>
    </source>
</evidence>
<dbReference type="RefSeq" id="WP_013843288.1">
    <property type="nucleotide sequence ID" value="NC_015589.1"/>
</dbReference>
<dbReference type="EMBL" id="CP002780">
    <property type="protein sequence ID" value="AEG61542.1"/>
    <property type="molecule type" value="Genomic_DNA"/>
</dbReference>
<evidence type="ECO:0000313" key="3">
    <source>
        <dbReference type="Proteomes" id="UP000009234"/>
    </source>
</evidence>
<feature type="region of interest" description="Disordered" evidence="1">
    <location>
        <begin position="1"/>
        <end position="47"/>
    </location>
</feature>
<organism evidence="2 3">
    <name type="scientific">Desulforamulus ruminis (strain ATCC 23193 / DSM 2154 / NCIMB 8452 / DL)</name>
    <name type="common">Desulfotomaculum ruminis</name>
    <dbReference type="NCBI Taxonomy" id="696281"/>
    <lineage>
        <taxon>Bacteria</taxon>
        <taxon>Bacillati</taxon>
        <taxon>Bacillota</taxon>
        <taxon>Clostridia</taxon>
        <taxon>Eubacteriales</taxon>
        <taxon>Peptococcaceae</taxon>
        <taxon>Desulforamulus</taxon>
    </lineage>
</organism>
<dbReference type="Proteomes" id="UP000009234">
    <property type="component" value="Chromosome"/>
</dbReference>
<evidence type="ECO:0000313" key="2">
    <source>
        <dbReference type="EMBL" id="AEG61542.1"/>
    </source>
</evidence>
<protein>
    <submittedName>
        <fullName evidence="2">Uncharacterized protein</fullName>
    </submittedName>
</protein>
<dbReference type="STRING" id="696281.Desru_3337"/>
<dbReference type="HOGENOM" id="CLU_3167306_0_0_9"/>
<keyword evidence="3" id="KW-1185">Reference proteome</keyword>
<dbReference type="KEGG" id="dru:Desru_3337"/>
<reference evidence="2 3" key="2">
    <citation type="journal article" date="2012" name="Stand. Genomic Sci.">
        <title>Complete genome sequence of the sulfate-reducing firmicute Desulfotomaculum ruminis type strain (DL(T)).</title>
        <authorList>
            <person name="Spring S."/>
            <person name="Visser M."/>
            <person name="Lu M."/>
            <person name="Copeland A."/>
            <person name="Lapidus A."/>
            <person name="Lucas S."/>
            <person name="Cheng J.F."/>
            <person name="Han C."/>
            <person name="Tapia R."/>
            <person name="Goodwin L.A."/>
            <person name="Pitluck S."/>
            <person name="Ivanova N."/>
            <person name="Land M."/>
            <person name="Hauser L."/>
            <person name="Larimer F."/>
            <person name="Rohde M."/>
            <person name="Goker M."/>
            <person name="Detter J.C."/>
            <person name="Kyrpides N.C."/>
            <person name="Woyke T."/>
            <person name="Schaap P.J."/>
            <person name="Plugge C.M."/>
            <person name="Muyzer G."/>
            <person name="Kuever J."/>
            <person name="Pereira I.A."/>
            <person name="Parshina S.N."/>
            <person name="Bernier-Latmani R."/>
            <person name="Stams A.J."/>
            <person name="Klenk H.P."/>
        </authorList>
    </citation>
    <scope>NUCLEOTIDE SEQUENCE [LARGE SCALE GENOMIC DNA]</scope>
    <source>
        <strain evidence="3">ATCC 23193 / DSM 2154 / NCIB 8452 / DL</strain>
    </source>
</reference>
<reference evidence="3" key="1">
    <citation type="submission" date="2011-05" db="EMBL/GenBank/DDBJ databases">
        <title>Complete sequence of Desulfotomaculum ruminis DSM 2154.</title>
        <authorList>
            <person name="Lucas S."/>
            <person name="Copeland A."/>
            <person name="Lapidus A."/>
            <person name="Cheng J.-F."/>
            <person name="Goodwin L."/>
            <person name="Pitluck S."/>
            <person name="Lu M."/>
            <person name="Detter J.C."/>
            <person name="Han C."/>
            <person name="Tapia R."/>
            <person name="Land M."/>
            <person name="Hauser L."/>
            <person name="Kyrpides N."/>
            <person name="Ivanova N."/>
            <person name="Mikhailova N."/>
            <person name="Pagani I."/>
            <person name="Stams A.J.M."/>
            <person name="Plugge C.M."/>
            <person name="Muyzer G."/>
            <person name="Kuever J."/>
            <person name="Parshina S.N."/>
            <person name="Ivanova A.E."/>
            <person name="Nazina T.N."/>
            <person name="Brambilla E."/>
            <person name="Spring S."/>
            <person name="Klenk H.-P."/>
            <person name="Woyke T."/>
        </authorList>
    </citation>
    <scope>NUCLEOTIDE SEQUENCE [LARGE SCALE GENOMIC DNA]</scope>
    <source>
        <strain evidence="3">ATCC 23193 / DSM 2154 / NCIB 8452 / DL</strain>
    </source>
</reference>
<dbReference type="AlphaFoldDB" id="F6DKC5"/>
<name>F6DKC5_DESRL</name>
<gene>
    <name evidence="2" type="ordered locus">Desru_3337</name>
</gene>
<accession>F6DKC5</accession>